<dbReference type="Proteomes" id="UP000462931">
    <property type="component" value="Unassembled WGS sequence"/>
</dbReference>
<keyword evidence="6" id="KW-1185">Reference proteome</keyword>
<keyword evidence="1 2" id="KW-0436">Ligase</keyword>
<dbReference type="Pfam" id="PF10079">
    <property type="entry name" value="Rossmann-like_BshC"/>
    <property type="match status" value="1"/>
</dbReference>
<gene>
    <name evidence="2 5" type="primary">bshC</name>
    <name evidence="5" type="ORF">GJJ64_13735</name>
</gene>
<comment type="caution">
    <text evidence="5">The sequence shown here is derived from an EMBL/GenBank/DDBJ whole genome shotgun (WGS) entry which is preliminary data.</text>
</comment>
<dbReference type="Pfam" id="PF24850">
    <property type="entry name" value="CC_BshC"/>
    <property type="match status" value="1"/>
</dbReference>
<feature type="domain" description="Bacillithiol biosynthesis BshC C-terminal coiled-coil" evidence="4">
    <location>
        <begin position="374"/>
        <end position="527"/>
    </location>
</feature>
<protein>
    <recommendedName>
        <fullName evidence="2">Putative cysteine ligase BshC</fullName>
        <ecNumber evidence="2">6.-.-.-</ecNumber>
    </recommendedName>
</protein>
<feature type="domain" description="Bacillithiol biosynthesis BshC N-terminal Rossmann-like" evidence="3">
    <location>
        <begin position="1"/>
        <end position="371"/>
    </location>
</feature>
<evidence type="ECO:0000256" key="2">
    <source>
        <dbReference type="HAMAP-Rule" id="MF_01867"/>
    </source>
</evidence>
<dbReference type="NCBIfam" id="TIGR03998">
    <property type="entry name" value="thiol_BshC"/>
    <property type="match status" value="1"/>
</dbReference>
<reference evidence="5 6" key="1">
    <citation type="submission" date="2019-11" db="EMBL/GenBank/DDBJ databases">
        <authorList>
            <person name="Cheng Q."/>
            <person name="Yang Z."/>
        </authorList>
    </citation>
    <scope>NUCLEOTIDE SEQUENCE [LARGE SCALE GENOMIC DNA]</scope>
    <source>
        <strain evidence="5 6">HX-22-1</strain>
    </source>
</reference>
<dbReference type="EMBL" id="WKJI01000004">
    <property type="protein sequence ID" value="MRX48255.1"/>
    <property type="molecule type" value="Genomic_DNA"/>
</dbReference>
<feature type="coiled-coil region" evidence="2">
    <location>
        <begin position="449"/>
        <end position="484"/>
    </location>
</feature>
<dbReference type="GO" id="GO:0016874">
    <property type="term" value="F:ligase activity"/>
    <property type="evidence" value="ECO:0007669"/>
    <property type="project" value="UniProtKB-UniRule"/>
</dbReference>
<feature type="coiled-coil region" evidence="2">
    <location>
        <begin position="51"/>
        <end position="78"/>
    </location>
</feature>
<dbReference type="InterPro" id="IPR055398">
    <property type="entry name" value="Rossmann-like_BshC"/>
</dbReference>
<evidence type="ECO:0000259" key="3">
    <source>
        <dbReference type="Pfam" id="PF10079"/>
    </source>
</evidence>
<name>A0A7K0FS30_9SPHI</name>
<organism evidence="5 6">
    <name type="scientific">Pedobacter puniceum</name>
    <dbReference type="NCBI Taxonomy" id="2666136"/>
    <lineage>
        <taxon>Bacteria</taxon>
        <taxon>Pseudomonadati</taxon>
        <taxon>Bacteroidota</taxon>
        <taxon>Sphingobacteriia</taxon>
        <taxon>Sphingobacteriales</taxon>
        <taxon>Sphingobacteriaceae</taxon>
        <taxon>Pedobacter</taxon>
    </lineage>
</organism>
<dbReference type="InterPro" id="IPR055399">
    <property type="entry name" value="CC_BshC"/>
</dbReference>
<dbReference type="RefSeq" id="WP_154288349.1">
    <property type="nucleotide sequence ID" value="NZ_WKJI01000004.1"/>
</dbReference>
<dbReference type="HAMAP" id="MF_01867">
    <property type="entry name" value="BshC"/>
    <property type="match status" value="1"/>
</dbReference>
<accession>A0A7K0FS30</accession>
<keyword evidence="2" id="KW-0175">Coiled coil</keyword>
<proteinExistence type="inferred from homology"/>
<evidence type="ECO:0000313" key="6">
    <source>
        <dbReference type="Proteomes" id="UP000462931"/>
    </source>
</evidence>
<evidence type="ECO:0000259" key="4">
    <source>
        <dbReference type="Pfam" id="PF24850"/>
    </source>
</evidence>
<dbReference type="PIRSF" id="PIRSF012535">
    <property type="entry name" value="UCP012535"/>
    <property type="match status" value="1"/>
</dbReference>
<sequence>MEAQYIDYEETRCFSTALIRYIRQDADLKPFYKHPANIAGFKALLTDKKVIANRQTLVEVLKEQYQQINNQSAATQAHINQLLEDNSYTITTGHQLNIFTGPLYFIFKIVTAINLAKDLKKEFPNQNFIPVYWMASEDHDFEEINHTYIGGKKIAWKKETAGATGRVDTKSIIQALNEYKGILGLTDNALQLSKIIDKAYTKFTKLADATRYLVNELFGKHGLVIIDADHPKLKKQFIPIIKQDIIGQHSFKNISATNEALTDIGITPQVNAREINFFYLTDDLRERIVFEDNQYQVLNTAIRFSEDELKQEIENNPERFSPNVVMRPLYQEVILPNIAYIGGGAEVIYWLQLKSNFDFYKVDFPILILRNSAMIANTKLKDKLSRLKLDFKDIFEDIDTLKARWLKVHSNHVLDLKNEWRELECIFEKLKLRAHKIDPTLSPSTEAVKVRLEKAILNLEKKLLKAEKKNFADAMNNLDKIKSALFPGGGLQERKENFGLFYVAQGDDFIQNLIQHFIPLDFKFTILI</sequence>
<evidence type="ECO:0000256" key="1">
    <source>
        <dbReference type="ARBA" id="ARBA00022598"/>
    </source>
</evidence>
<comment type="similarity">
    <text evidence="2">Belongs to the BshC family.</text>
</comment>
<evidence type="ECO:0000313" key="5">
    <source>
        <dbReference type="EMBL" id="MRX48255.1"/>
    </source>
</evidence>
<dbReference type="InterPro" id="IPR011199">
    <property type="entry name" value="Bacillithiol_biosynth_BshC"/>
</dbReference>
<dbReference type="AlphaFoldDB" id="A0A7K0FS30"/>
<dbReference type="EC" id="6.-.-.-" evidence="2"/>